<evidence type="ECO:0000256" key="1">
    <source>
        <dbReference type="ARBA" id="ARBA00008324"/>
    </source>
</evidence>
<dbReference type="OrthoDB" id="2831072at2759"/>
<accession>A0A8S0WCX7</accession>
<dbReference type="PANTHER" id="PTHR21660:SF1">
    <property type="entry name" value="ACYL-COENZYME A THIOESTERASE 13"/>
    <property type="match status" value="1"/>
</dbReference>
<dbReference type="Gene3D" id="3.10.129.10">
    <property type="entry name" value="Hotdog Thioesterase"/>
    <property type="match status" value="1"/>
</dbReference>
<keyword evidence="5" id="KW-1185">Reference proteome</keyword>
<proteinExistence type="inferred from homology"/>
<organism evidence="4 5">
    <name type="scientific">Cyclocybe aegerita</name>
    <name type="common">Black poplar mushroom</name>
    <name type="synonym">Agrocybe aegerita</name>
    <dbReference type="NCBI Taxonomy" id="1973307"/>
    <lineage>
        <taxon>Eukaryota</taxon>
        <taxon>Fungi</taxon>
        <taxon>Dikarya</taxon>
        <taxon>Basidiomycota</taxon>
        <taxon>Agaricomycotina</taxon>
        <taxon>Agaricomycetes</taxon>
        <taxon>Agaricomycetidae</taxon>
        <taxon>Agaricales</taxon>
        <taxon>Agaricineae</taxon>
        <taxon>Bolbitiaceae</taxon>
        <taxon>Cyclocybe</taxon>
    </lineage>
</organism>
<dbReference type="Pfam" id="PF03061">
    <property type="entry name" value="4HBT"/>
    <property type="match status" value="1"/>
</dbReference>
<name>A0A8S0WCX7_CYCAE</name>
<comment type="caution">
    <text evidence="4">The sequence shown here is derived from an EMBL/GenBank/DDBJ whole genome shotgun (WGS) entry which is preliminary data.</text>
</comment>
<dbReference type="CDD" id="cd03443">
    <property type="entry name" value="PaaI_thioesterase"/>
    <property type="match status" value="1"/>
</dbReference>
<protein>
    <recommendedName>
        <fullName evidence="3">Thioesterase domain-containing protein</fullName>
    </recommendedName>
</protein>
<keyword evidence="2" id="KW-0378">Hydrolase</keyword>
<sequence length="190" mass="20636">MANSNSNNDADIAHITGNAPAHVKRALSDHRPILGNRFKEHIPGPIFFEVIQDRFRMTELSIINSEGSDGNLEARVVVELDVEEDMLNGKGEMHTGCSASLIDMGSTLPLHALAIAKGIEQYVSVSQTMNVMYHSPARLGDKLKLINTTIILEGDAHCAKTEIWNASRGGLVASGSQIKMVPSRLPPQKL</sequence>
<gene>
    <name evidence="4" type="ORF">AAE3_LOCUS1834</name>
</gene>
<evidence type="ECO:0000313" key="5">
    <source>
        <dbReference type="Proteomes" id="UP000467700"/>
    </source>
</evidence>
<dbReference type="Proteomes" id="UP000467700">
    <property type="component" value="Unassembled WGS sequence"/>
</dbReference>
<dbReference type="InterPro" id="IPR006683">
    <property type="entry name" value="Thioestr_dom"/>
</dbReference>
<dbReference type="PANTHER" id="PTHR21660">
    <property type="entry name" value="THIOESTERASE SUPERFAMILY MEMBER-RELATED"/>
    <property type="match status" value="1"/>
</dbReference>
<dbReference type="EMBL" id="CACVBS010000024">
    <property type="protein sequence ID" value="CAA7259393.1"/>
    <property type="molecule type" value="Genomic_DNA"/>
</dbReference>
<reference evidence="4 5" key="1">
    <citation type="submission" date="2020-01" db="EMBL/GenBank/DDBJ databases">
        <authorList>
            <person name="Gupta K D."/>
        </authorList>
    </citation>
    <scope>NUCLEOTIDE SEQUENCE [LARGE SCALE GENOMIC DNA]</scope>
</reference>
<dbReference type="SUPFAM" id="SSF54637">
    <property type="entry name" value="Thioesterase/thiol ester dehydrase-isomerase"/>
    <property type="match status" value="1"/>
</dbReference>
<feature type="domain" description="Thioesterase" evidence="3">
    <location>
        <begin position="91"/>
        <end position="165"/>
    </location>
</feature>
<dbReference type="InterPro" id="IPR039298">
    <property type="entry name" value="ACOT13"/>
</dbReference>
<evidence type="ECO:0000256" key="2">
    <source>
        <dbReference type="ARBA" id="ARBA00022801"/>
    </source>
</evidence>
<dbReference type="GO" id="GO:0047617">
    <property type="term" value="F:fatty acyl-CoA hydrolase activity"/>
    <property type="evidence" value="ECO:0007669"/>
    <property type="project" value="InterPro"/>
</dbReference>
<dbReference type="InterPro" id="IPR029069">
    <property type="entry name" value="HotDog_dom_sf"/>
</dbReference>
<comment type="similarity">
    <text evidence="1">Belongs to the thioesterase PaaI family.</text>
</comment>
<evidence type="ECO:0000313" key="4">
    <source>
        <dbReference type="EMBL" id="CAA7259393.1"/>
    </source>
</evidence>
<evidence type="ECO:0000259" key="3">
    <source>
        <dbReference type="Pfam" id="PF03061"/>
    </source>
</evidence>
<dbReference type="AlphaFoldDB" id="A0A8S0WCX7"/>